<evidence type="ECO:0000256" key="5">
    <source>
        <dbReference type="SAM" id="MobiDB-lite"/>
    </source>
</evidence>
<dbReference type="Proteomes" id="UP000215453">
    <property type="component" value="Chromosome 8"/>
</dbReference>
<feature type="domain" description="MYND-type" evidence="6">
    <location>
        <begin position="472"/>
        <end position="514"/>
    </location>
</feature>
<dbReference type="PROSITE" id="PS50865">
    <property type="entry name" value="ZF_MYND_2"/>
    <property type="match status" value="2"/>
</dbReference>
<dbReference type="GO" id="GO:0008270">
    <property type="term" value="F:zinc ion binding"/>
    <property type="evidence" value="ECO:0007669"/>
    <property type="project" value="UniProtKB-KW"/>
</dbReference>
<keyword evidence="1" id="KW-0479">Metal-binding</keyword>
<evidence type="ECO:0000313" key="8">
    <source>
        <dbReference type="Proteomes" id="UP000215453"/>
    </source>
</evidence>
<feature type="compositionally biased region" description="Acidic residues" evidence="5">
    <location>
        <begin position="219"/>
        <end position="234"/>
    </location>
</feature>
<sequence length="576" mass="65316">MLFTSPSPRRRLREMAAIDATERARLIKLGNRVMNHVRKLRFCLTDPTACEQYSNGDDFMRWDMAPIIQGDAERLRALGRLLGLDGMTFINAAQEAEDLLYHAWCRQVFVKKIEVLVACYRQHRVSSAVTTFVCSDDDKYSYTFVVDLFQHLSVDPKQRCAFCNEAPAQDKALMTCGGCEIPLYCDRLCEKMDRKAHEPNCKEPSTASPEDTQPASEDNTAEVEVGSEDDEEDGGVSLWRTENGSNDTGSSHFSFTCSGSTHLTTLVKSDCLSPEHLVPFQPSLRHQTTSTIRQPPEPAIFMAIMTAAERARLLELGQFVLNRLEKDCAMLAKAAHPVQKEEGRIVIRLNFLSEDEKTAIHLMKYDAQRLQILGEILNEDGTIFTTEGNRTESWLLEKYNIGTKKTTNADQVEFWKLRQTMDEFLASTLDTTQHLLEKDGRLEGEMDWKLQDFFAWGDYLQRVPAAVGRQKCAFCGDQEADHRVLRACGSCKKTLYCDRTCQKMHWRKEHKAVCKKADKAEGTEDMKAEERQERKAKEGGAEAGKVLEKIKEMKIEDNETEEGKMADSKEGNQGLV</sequence>
<protein>
    <recommendedName>
        <fullName evidence="6">MYND-type domain-containing protein</fullName>
    </recommendedName>
</protein>
<feature type="compositionally biased region" description="Basic and acidic residues" evidence="5">
    <location>
        <begin position="517"/>
        <end position="570"/>
    </location>
</feature>
<dbReference type="Pfam" id="PF01753">
    <property type="entry name" value="zf-MYND"/>
    <property type="match status" value="2"/>
</dbReference>
<dbReference type="EMBL" id="LT882683">
    <property type="protein sequence ID" value="SMY26821.1"/>
    <property type="molecule type" value="Genomic_DNA"/>
</dbReference>
<keyword evidence="3" id="KW-0862">Zinc</keyword>
<evidence type="ECO:0000256" key="3">
    <source>
        <dbReference type="ARBA" id="ARBA00022833"/>
    </source>
</evidence>
<dbReference type="Gene3D" id="6.10.140.2220">
    <property type="match status" value="2"/>
</dbReference>
<feature type="domain" description="MYND-type" evidence="6">
    <location>
        <begin position="160"/>
        <end position="201"/>
    </location>
</feature>
<dbReference type="PROSITE" id="PS01360">
    <property type="entry name" value="ZF_MYND_1"/>
    <property type="match status" value="2"/>
</dbReference>
<evidence type="ECO:0000256" key="1">
    <source>
        <dbReference type="ARBA" id="ARBA00022723"/>
    </source>
</evidence>
<reference evidence="7 8" key="1">
    <citation type="submission" date="2016-10" db="EMBL/GenBank/DDBJ databases">
        <authorList>
            <person name="Varghese N."/>
        </authorList>
    </citation>
    <scope>NUCLEOTIDE SEQUENCE [LARGE SCALE GENOMIC DNA]</scope>
</reference>
<dbReference type="InterPro" id="IPR002893">
    <property type="entry name" value="Znf_MYND"/>
</dbReference>
<evidence type="ECO:0000256" key="4">
    <source>
        <dbReference type="PROSITE-ProRule" id="PRU00134"/>
    </source>
</evidence>
<proteinExistence type="predicted"/>
<gene>
    <name evidence="7" type="ORF">ZT1A5_G8265</name>
</gene>
<feature type="region of interest" description="Disordered" evidence="5">
    <location>
        <begin position="517"/>
        <end position="576"/>
    </location>
</feature>
<evidence type="ECO:0000259" key="6">
    <source>
        <dbReference type="PROSITE" id="PS50865"/>
    </source>
</evidence>
<feature type="compositionally biased region" description="Polar residues" evidence="5">
    <location>
        <begin position="203"/>
        <end position="218"/>
    </location>
</feature>
<evidence type="ECO:0000256" key="2">
    <source>
        <dbReference type="ARBA" id="ARBA00022771"/>
    </source>
</evidence>
<dbReference type="InterPro" id="IPR044508">
    <property type="entry name" value="At5g50450/At1g67340-like"/>
</dbReference>
<dbReference type="PANTHER" id="PTHR46758">
    <property type="entry name" value="MYND DOMAIN-CONTAINING"/>
    <property type="match status" value="1"/>
</dbReference>
<feature type="region of interest" description="Disordered" evidence="5">
    <location>
        <begin position="198"/>
        <end position="251"/>
    </location>
</feature>
<dbReference type="AlphaFoldDB" id="A0A1Y6LVY0"/>
<dbReference type="SUPFAM" id="SSF144232">
    <property type="entry name" value="HIT/MYND zinc finger-like"/>
    <property type="match status" value="2"/>
</dbReference>
<accession>A0A1Y6LVY0</accession>
<feature type="compositionally biased region" description="Polar residues" evidence="5">
    <location>
        <begin position="240"/>
        <end position="251"/>
    </location>
</feature>
<name>A0A1Y6LVY0_ZYMTR</name>
<organism evidence="7 8">
    <name type="scientific">Zymoseptoria tritici ST99CH_1A5</name>
    <dbReference type="NCBI Taxonomy" id="1276529"/>
    <lineage>
        <taxon>Eukaryota</taxon>
        <taxon>Fungi</taxon>
        <taxon>Dikarya</taxon>
        <taxon>Ascomycota</taxon>
        <taxon>Pezizomycotina</taxon>
        <taxon>Dothideomycetes</taxon>
        <taxon>Dothideomycetidae</taxon>
        <taxon>Mycosphaerellales</taxon>
        <taxon>Mycosphaerellaceae</taxon>
        <taxon>Zymoseptoria</taxon>
    </lineage>
</organism>
<keyword evidence="2 4" id="KW-0863">Zinc-finger</keyword>
<evidence type="ECO:0000313" key="7">
    <source>
        <dbReference type="EMBL" id="SMY26821.1"/>
    </source>
</evidence>
<dbReference type="PANTHER" id="PTHR46758:SF2">
    <property type="entry name" value="OJ1485_B09.11 PROTEIN"/>
    <property type="match status" value="1"/>
</dbReference>